<dbReference type="HOGENOM" id="CLU_1687696_0_0_1"/>
<protein>
    <submittedName>
        <fullName evidence="1">Uncharacterized protein</fullName>
    </submittedName>
</protein>
<dbReference type="Proteomes" id="UP000007431">
    <property type="component" value="Unassembled WGS sequence"/>
</dbReference>
<dbReference type="KEGG" id="scm:SCHCO_01171568"/>
<dbReference type="EMBL" id="GL377306">
    <property type="protein sequence ID" value="EFI97309.1"/>
    <property type="molecule type" value="Genomic_DNA"/>
</dbReference>
<dbReference type="RefSeq" id="XP_003032212.1">
    <property type="nucleotide sequence ID" value="XM_003032166.1"/>
</dbReference>
<accession>D8Q4X5</accession>
<organism evidence="2">
    <name type="scientific">Schizophyllum commune (strain H4-8 / FGSC 9210)</name>
    <name type="common">Split gill fungus</name>
    <dbReference type="NCBI Taxonomy" id="578458"/>
    <lineage>
        <taxon>Eukaryota</taxon>
        <taxon>Fungi</taxon>
        <taxon>Dikarya</taxon>
        <taxon>Basidiomycota</taxon>
        <taxon>Agaricomycotina</taxon>
        <taxon>Agaricomycetes</taxon>
        <taxon>Agaricomycetidae</taxon>
        <taxon>Agaricales</taxon>
        <taxon>Schizophyllaceae</taxon>
        <taxon>Schizophyllum</taxon>
    </lineage>
</organism>
<evidence type="ECO:0000313" key="2">
    <source>
        <dbReference type="Proteomes" id="UP000007431"/>
    </source>
</evidence>
<proteinExistence type="predicted"/>
<name>D8Q4X5_SCHCM</name>
<evidence type="ECO:0000313" key="1">
    <source>
        <dbReference type="EMBL" id="EFI97309.1"/>
    </source>
</evidence>
<dbReference type="AlphaFoldDB" id="D8Q4X5"/>
<dbReference type="InParanoid" id="D8Q4X5"/>
<feature type="non-terminal residue" evidence="1">
    <location>
        <position position="156"/>
    </location>
</feature>
<dbReference type="VEuPathDB" id="FungiDB:SCHCODRAFT_01171568"/>
<dbReference type="GeneID" id="9589779"/>
<reference evidence="1 2" key="1">
    <citation type="journal article" date="2010" name="Nat. Biotechnol.">
        <title>Genome sequence of the model mushroom Schizophyllum commune.</title>
        <authorList>
            <person name="Ohm R.A."/>
            <person name="de Jong J.F."/>
            <person name="Lugones L.G."/>
            <person name="Aerts A."/>
            <person name="Kothe E."/>
            <person name="Stajich J.E."/>
            <person name="de Vries R.P."/>
            <person name="Record E."/>
            <person name="Levasseur A."/>
            <person name="Baker S.E."/>
            <person name="Bartholomew K.A."/>
            <person name="Coutinho P.M."/>
            <person name="Erdmann S."/>
            <person name="Fowler T.J."/>
            <person name="Gathman A.C."/>
            <person name="Lombard V."/>
            <person name="Henrissat B."/>
            <person name="Knabe N."/>
            <person name="Kuees U."/>
            <person name="Lilly W.W."/>
            <person name="Lindquist E."/>
            <person name="Lucas S."/>
            <person name="Magnuson J.K."/>
            <person name="Piumi F."/>
            <person name="Raudaskoski M."/>
            <person name="Salamov A."/>
            <person name="Schmutz J."/>
            <person name="Schwarze F.W.M.R."/>
            <person name="vanKuyk P.A."/>
            <person name="Horton J.S."/>
            <person name="Grigoriev I.V."/>
            <person name="Woesten H.A.B."/>
        </authorList>
    </citation>
    <scope>NUCLEOTIDE SEQUENCE [LARGE SCALE GENOMIC DNA]</scope>
    <source>
        <strain evidence="2">H4-8 / FGSC 9210</strain>
    </source>
</reference>
<dbReference type="OrthoDB" id="2937670at2759"/>
<keyword evidence="2" id="KW-1185">Reference proteome</keyword>
<sequence length="156" mass="17450">MAIRRPISPLALRGSLSDPFEGVRQSLSRLDTKLAGNTHDEQLSILHEAALSELYFVQSASRFLRDCARGRTQVTEGLVAAVRTRREQATAKLSSIVRRMDILGEHIYLAMVFVSPSERSEHAQPTRSSTLPDFASTRMAELAQQLSDERRRAKSL</sequence>
<gene>
    <name evidence="1" type="ORF">SCHCODRAFT_109032</name>
</gene>